<sequence>MDPISPEAERAGLLAATQALLVGLLSTLRRKEVLSQQDLDQLFEAGLMTFERGEPDEVRTAARLTLEILARSLSKAP</sequence>
<dbReference type="Proteomes" id="UP001597237">
    <property type="component" value="Unassembled WGS sequence"/>
</dbReference>
<dbReference type="EMBL" id="JBHUEY010000006">
    <property type="protein sequence ID" value="MFD1784901.1"/>
    <property type="molecule type" value="Genomic_DNA"/>
</dbReference>
<protein>
    <submittedName>
        <fullName evidence="1">Uncharacterized protein</fullName>
    </submittedName>
</protein>
<keyword evidence="2" id="KW-1185">Reference proteome</keyword>
<comment type="caution">
    <text evidence="1">The sequence shown here is derived from an EMBL/GenBank/DDBJ whole genome shotgun (WGS) entry which is preliminary data.</text>
</comment>
<evidence type="ECO:0000313" key="2">
    <source>
        <dbReference type="Proteomes" id="UP001597237"/>
    </source>
</evidence>
<organism evidence="1 2">
    <name type="scientific">Phenylobacterium terrae</name>
    <dbReference type="NCBI Taxonomy" id="2665495"/>
    <lineage>
        <taxon>Bacteria</taxon>
        <taxon>Pseudomonadati</taxon>
        <taxon>Pseudomonadota</taxon>
        <taxon>Alphaproteobacteria</taxon>
        <taxon>Caulobacterales</taxon>
        <taxon>Caulobacteraceae</taxon>
        <taxon>Phenylobacterium</taxon>
    </lineage>
</organism>
<evidence type="ECO:0000313" key="1">
    <source>
        <dbReference type="EMBL" id="MFD1784901.1"/>
    </source>
</evidence>
<accession>A0ABW4N4P1</accession>
<dbReference type="RefSeq" id="WP_377281866.1">
    <property type="nucleotide sequence ID" value="NZ_JBHRSI010000005.1"/>
</dbReference>
<gene>
    <name evidence="1" type="ORF">ACFSC0_15980</name>
</gene>
<proteinExistence type="predicted"/>
<name>A0ABW4N4P1_9CAUL</name>
<reference evidence="2" key="1">
    <citation type="journal article" date="2019" name="Int. J. Syst. Evol. Microbiol.">
        <title>The Global Catalogue of Microorganisms (GCM) 10K type strain sequencing project: providing services to taxonomists for standard genome sequencing and annotation.</title>
        <authorList>
            <consortium name="The Broad Institute Genomics Platform"/>
            <consortium name="The Broad Institute Genome Sequencing Center for Infectious Disease"/>
            <person name="Wu L."/>
            <person name="Ma J."/>
        </authorList>
    </citation>
    <scope>NUCLEOTIDE SEQUENCE [LARGE SCALE GENOMIC DNA]</scope>
    <source>
        <strain evidence="2">DFY28</strain>
    </source>
</reference>